<evidence type="ECO:0000256" key="11">
    <source>
        <dbReference type="RuleBase" id="RU003783"/>
    </source>
</evidence>
<dbReference type="HAMAP" id="MF_00185">
    <property type="entry name" value="IPP_trans"/>
    <property type="match status" value="1"/>
</dbReference>
<reference evidence="15" key="1">
    <citation type="submission" date="2011-04" db="EMBL/GenBank/DDBJ databases">
        <title>The complete genome of Treponema brennaborense DSM 12168.</title>
        <authorList>
            <person name="Lucas S."/>
            <person name="Han J."/>
            <person name="Lapidus A."/>
            <person name="Bruce D."/>
            <person name="Goodwin L."/>
            <person name="Pitluck S."/>
            <person name="Peters L."/>
            <person name="Kyrpides N."/>
            <person name="Mavromatis K."/>
            <person name="Ivanova N."/>
            <person name="Mikhailova N."/>
            <person name="Pagani I."/>
            <person name="Teshima H."/>
            <person name="Detter J.C."/>
            <person name="Tapia R."/>
            <person name="Han C."/>
            <person name="Land M."/>
            <person name="Hauser L."/>
            <person name="Markowitz V."/>
            <person name="Cheng J.-F."/>
            <person name="Hugenholtz P."/>
            <person name="Woyke T."/>
            <person name="Wu D."/>
            <person name="Gronow S."/>
            <person name="Wellnitz S."/>
            <person name="Brambilla E."/>
            <person name="Klenk H.-P."/>
            <person name="Eisen J.A."/>
        </authorList>
    </citation>
    <scope>NUCLEOTIDE SEQUENCE [LARGE SCALE GENOMIC DNA]</scope>
    <source>
        <strain evidence="15">DSM 12168 / CIP 105900 / DD5/3</strain>
    </source>
</reference>
<dbReference type="GO" id="GO:0005524">
    <property type="term" value="F:ATP binding"/>
    <property type="evidence" value="ECO:0007669"/>
    <property type="project" value="UniProtKB-UniRule"/>
</dbReference>
<dbReference type="GO" id="GO:0006400">
    <property type="term" value="P:tRNA modification"/>
    <property type="evidence" value="ECO:0007669"/>
    <property type="project" value="TreeGrafter"/>
</dbReference>
<dbReference type="InterPro" id="IPR018022">
    <property type="entry name" value="IPT"/>
</dbReference>
<dbReference type="AlphaFoldDB" id="F4LKE9"/>
<gene>
    <name evidence="10" type="primary">miaA</name>
    <name evidence="14" type="ordered locus">Trebr_1091</name>
</gene>
<feature type="region of interest" description="Interaction with substrate tRNA" evidence="10">
    <location>
        <begin position="34"/>
        <end position="37"/>
    </location>
</feature>
<dbReference type="SUPFAM" id="SSF52540">
    <property type="entry name" value="P-loop containing nucleoside triphosphate hydrolases"/>
    <property type="match status" value="2"/>
</dbReference>
<dbReference type="EC" id="2.5.1.75" evidence="10"/>
<dbReference type="Gene3D" id="3.40.50.300">
    <property type="entry name" value="P-loop containing nucleotide triphosphate hydrolases"/>
    <property type="match status" value="1"/>
</dbReference>
<comment type="function">
    <text evidence="2 10 12">Catalyzes the transfer of a dimethylallyl group onto the adenine at position 37 in tRNAs that read codons beginning with uridine, leading to the formation of N6-(dimethylallyl)adenosine (i(6)A).</text>
</comment>
<dbReference type="NCBIfam" id="TIGR00174">
    <property type="entry name" value="miaA"/>
    <property type="match status" value="1"/>
</dbReference>
<organism evidence="14 15">
    <name type="scientific">Treponema brennaborense (strain DSM 12168 / CIP 105900 / DD5/3)</name>
    <dbReference type="NCBI Taxonomy" id="906968"/>
    <lineage>
        <taxon>Bacteria</taxon>
        <taxon>Pseudomonadati</taxon>
        <taxon>Spirochaetota</taxon>
        <taxon>Spirochaetia</taxon>
        <taxon>Spirochaetales</taxon>
        <taxon>Treponemataceae</taxon>
        <taxon>Treponema</taxon>
    </lineage>
</organism>
<keyword evidence="7 10" id="KW-0067">ATP-binding</keyword>
<evidence type="ECO:0000256" key="7">
    <source>
        <dbReference type="ARBA" id="ARBA00022840"/>
    </source>
</evidence>
<dbReference type="GO" id="GO:0052381">
    <property type="term" value="F:tRNA dimethylallyltransferase activity"/>
    <property type="evidence" value="ECO:0007669"/>
    <property type="project" value="UniProtKB-UniRule"/>
</dbReference>
<comment type="catalytic activity">
    <reaction evidence="9 10 11">
        <text>adenosine(37) in tRNA + dimethylallyl diphosphate = N(6)-dimethylallyladenosine(37) in tRNA + diphosphate</text>
        <dbReference type="Rhea" id="RHEA:26482"/>
        <dbReference type="Rhea" id="RHEA-COMP:10162"/>
        <dbReference type="Rhea" id="RHEA-COMP:10375"/>
        <dbReference type="ChEBI" id="CHEBI:33019"/>
        <dbReference type="ChEBI" id="CHEBI:57623"/>
        <dbReference type="ChEBI" id="CHEBI:74411"/>
        <dbReference type="ChEBI" id="CHEBI:74415"/>
        <dbReference type="EC" id="2.5.1.75"/>
    </reaction>
</comment>
<evidence type="ECO:0000256" key="2">
    <source>
        <dbReference type="ARBA" id="ARBA00003213"/>
    </source>
</evidence>
<keyword evidence="4 10" id="KW-0808">Transferase</keyword>
<dbReference type="HOGENOM" id="CLU_032616_0_1_12"/>
<dbReference type="Gene3D" id="1.10.287.890">
    <property type="entry name" value="Crystal structure of tRNA isopentenylpyrophosphate transferase (bh2366) domain"/>
    <property type="match status" value="1"/>
</dbReference>
<evidence type="ECO:0000256" key="10">
    <source>
        <dbReference type="HAMAP-Rule" id="MF_00185"/>
    </source>
</evidence>
<evidence type="ECO:0000256" key="3">
    <source>
        <dbReference type="ARBA" id="ARBA00005842"/>
    </source>
</evidence>
<protein>
    <recommendedName>
        <fullName evidence="10">tRNA dimethylallyltransferase</fullName>
        <ecNumber evidence="10">2.5.1.75</ecNumber>
    </recommendedName>
    <alternativeName>
        <fullName evidence="10">Dimethylallyl diphosphate:tRNA dimethylallyltransferase</fullName>
        <shortName evidence="10">DMAPP:tRNA dimethylallyltransferase</shortName>
        <shortName evidence="10">DMATase</shortName>
    </alternativeName>
    <alternativeName>
        <fullName evidence="10">Isopentenyl-diphosphate:tRNA isopentenyltransferase</fullName>
        <shortName evidence="10">IPP transferase</shortName>
        <shortName evidence="10">IPPT</shortName>
        <shortName evidence="10">IPTase</shortName>
    </alternativeName>
</protein>
<comment type="caution">
    <text evidence="10">Lacks conserved residue(s) required for the propagation of feature annotation.</text>
</comment>
<name>F4LKE9_TREBD</name>
<dbReference type="KEGG" id="tbe:Trebr_1091"/>
<evidence type="ECO:0000256" key="8">
    <source>
        <dbReference type="ARBA" id="ARBA00022842"/>
    </source>
</evidence>
<feature type="site" description="Interaction with substrate tRNA" evidence="10">
    <location>
        <position position="131"/>
    </location>
</feature>
<feature type="site" description="Interaction with substrate tRNA" evidence="10">
    <location>
        <position position="108"/>
    </location>
</feature>
<comment type="cofactor">
    <cofactor evidence="1 10">
        <name>Mg(2+)</name>
        <dbReference type="ChEBI" id="CHEBI:18420"/>
    </cofactor>
</comment>
<dbReference type="PANTHER" id="PTHR11088:SF60">
    <property type="entry name" value="TRNA DIMETHYLALLYLTRANSFERASE"/>
    <property type="match status" value="1"/>
</dbReference>
<feature type="binding site" evidence="10">
    <location>
        <begin position="9"/>
        <end position="16"/>
    </location>
    <ligand>
        <name>ATP</name>
        <dbReference type="ChEBI" id="CHEBI:30616"/>
    </ligand>
</feature>
<evidence type="ECO:0000256" key="4">
    <source>
        <dbReference type="ARBA" id="ARBA00022679"/>
    </source>
</evidence>
<dbReference type="STRING" id="906968.Trebr_1091"/>
<evidence type="ECO:0000256" key="6">
    <source>
        <dbReference type="ARBA" id="ARBA00022741"/>
    </source>
</evidence>
<dbReference type="RefSeq" id="WP_013758231.1">
    <property type="nucleotide sequence ID" value="NC_015500.1"/>
</dbReference>
<evidence type="ECO:0000256" key="12">
    <source>
        <dbReference type="RuleBase" id="RU003784"/>
    </source>
</evidence>
<dbReference type="EMBL" id="CP002696">
    <property type="protein sequence ID" value="AEE16523.1"/>
    <property type="molecule type" value="Genomic_DNA"/>
</dbReference>
<proteinExistence type="inferred from homology"/>
<dbReference type="eggNOG" id="COG0324">
    <property type="taxonomic scope" value="Bacteria"/>
</dbReference>
<keyword evidence="6 10" id="KW-0547">Nucleotide-binding</keyword>
<evidence type="ECO:0000256" key="13">
    <source>
        <dbReference type="RuleBase" id="RU003785"/>
    </source>
</evidence>
<accession>F4LKE9</accession>
<dbReference type="InterPro" id="IPR027417">
    <property type="entry name" value="P-loop_NTPase"/>
</dbReference>
<comment type="similarity">
    <text evidence="3 10 13">Belongs to the IPP transferase family.</text>
</comment>
<dbReference type="InterPro" id="IPR039657">
    <property type="entry name" value="Dimethylallyltransferase"/>
</dbReference>
<sequence length="316" mass="35659">MYTCVIVLGPTACGKTALAVRLADALNGEILSADSRQVYRALDIGSGKDLDEFNLTGEDGSVHPVPYHLIDIASLPAEYSVFDYQRDFYRAFADTVSRGKLPVVAGGTGMYLDAVVRGYDLVQVPTNEALRARLAGRSMEELAAYLLNLKPELHNSTDLTERHRLLRAIEIEEFSQSGDAQILKASLPPRPNIEPLILGTTFPRDVLRKNITKRLRSRLKDGMIDEVRRIYESGVEWQRLERLGLEYRFIAEYLQGKIPSEDELFRTLNIAIGQFAKRQETWFRGMERKGVRIYWLSPGTVEQRFAQAMQIVSSCG</sequence>
<dbReference type="PANTHER" id="PTHR11088">
    <property type="entry name" value="TRNA DIMETHYLALLYLTRANSFERASE"/>
    <property type="match status" value="1"/>
</dbReference>
<comment type="subunit">
    <text evidence="10">Monomer.</text>
</comment>
<dbReference type="Proteomes" id="UP000006546">
    <property type="component" value="Chromosome"/>
</dbReference>
<keyword evidence="5 10" id="KW-0819">tRNA processing</keyword>
<feature type="binding site" evidence="10">
    <location>
        <begin position="11"/>
        <end position="16"/>
    </location>
    <ligand>
        <name>substrate</name>
    </ligand>
</feature>
<evidence type="ECO:0000313" key="15">
    <source>
        <dbReference type="Proteomes" id="UP000006546"/>
    </source>
</evidence>
<evidence type="ECO:0000256" key="9">
    <source>
        <dbReference type="ARBA" id="ARBA00049563"/>
    </source>
</evidence>
<keyword evidence="15" id="KW-1185">Reference proteome</keyword>
<evidence type="ECO:0000256" key="1">
    <source>
        <dbReference type="ARBA" id="ARBA00001946"/>
    </source>
</evidence>
<dbReference type="Pfam" id="PF01715">
    <property type="entry name" value="IPPT"/>
    <property type="match status" value="1"/>
</dbReference>
<evidence type="ECO:0000256" key="5">
    <source>
        <dbReference type="ARBA" id="ARBA00022694"/>
    </source>
</evidence>
<evidence type="ECO:0000313" key="14">
    <source>
        <dbReference type="EMBL" id="AEE16523.1"/>
    </source>
</evidence>
<keyword evidence="8 10" id="KW-0460">Magnesium</keyword>